<evidence type="ECO:0000313" key="3">
    <source>
        <dbReference type="Proteomes" id="UP001295444"/>
    </source>
</evidence>
<protein>
    <submittedName>
        <fullName evidence="2">Uncharacterized protein</fullName>
    </submittedName>
</protein>
<proteinExistence type="predicted"/>
<dbReference type="AlphaFoldDB" id="A0AAD1WR68"/>
<keyword evidence="3" id="KW-1185">Reference proteome</keyword>
<accession>A0AAD1WR68</accession>
<sequence length="154" mass="17497">MRRSTTLWGLSKALGAFNDICAAFWEWIRLRAETAAPPTSLAARTVKADTATPTQRLTEWSDGPPGQQRHPPDLSGMRIAGRWGHLQRRLCALQRRRKRRLRCLKQQCRSPYGYSALTSQGKALKHTCLSAKSDRDTLRLYCCSTWMRPPPCLS</sequence>
<reference evidence="2" key="1">
    <citation type="submission" date="2022-03" db="EMBL/GenBank/DDBJ databases">
        <authorList>
            <person name="Alioto T."/>
            <person name="Alioto T."/>
            <person name="Gomez Garrido J."/>
        </authorList>
    </citation>
    <scope>NUCLEOTIDE SEQUENCE</scope>
</reference>
<gene>
    <name evidence="2" type="ORF">PECUL_23A059420</name>
</gene>
<evidence type="ECO:0000256" key="1">
    <source>
        <dbReference type="SAM" id="MobiDB-lite"/>
    </source>
</evidence>
<evidence type="ECO:0000313" key="2">
    <source>
        <dbReference type="EMBL" id="CAH2325123.1"/>
    </source>
</evidence>
<dbReference type="Proteomes" id="UP001295444">
    <property type="component" value="Chromosome 12"/>
</dbReference>
<dbReference type="EMBL" id="OW240923">
    <property type="protein sequence ID" value="CAH2325123.1"/>
    <property type="molecule type" value="Genomic_DNA"/>
</dbReference>
<feature type="region of interest" description="Disordered" evidence="1">
    <location>
        <begin position="39"/>
        <end position="70"/>
    </location>
</feature>
<organism evidence="2 3">
    <name type="scientific">Pelobates cultripes</name>
    <name type="common">Western spadefoot toad</name>
    <dbReference type="NCBI Taxonomy" id="61616"/>
    <lineage>
        <taxon>Eukaryota</taxon>
        <taxon>Metazoa</taxon>
        <taxon>Chordata</taxon>
        <taxon>Craniata</taxon>
        <taxon>Vertebrata</taxon>
        <taxon>Euteleostomi</taxon>
        <taxon>Amphibia</taxon>
        <taxon>Batrachia</taxon>
        <taxon>Anura</taxon>
        <taxon>Pelobatoidea</taxon>
        <taxon>Pelobatidae</taxon>
        <taxon>Pelobates</taxon>
    </lineage>
</organism>
<name>A0AAD1WR68_PELCU</name>